<accession>A0A3Q2YYW7</accession>
<proteinExistence type="predicted"/>
<evidence type="ECO:0000313" key="1">
    <source>
        <dbReference type="Ensembl" id="ENSHCOP00000024202.1"/>
    </source>
</evidence>
<reference evidence="1" key="1">
    <citation type="submission" date="2025-08" db="UniProtKB">
        <authorList>
            <consortium name="Ensembl"/>
        </authorList>
    </citation>
    <scope>IDENTIFICATION</scope>
</reference>
<keyword evidence="2" id="KW-1185">Reference proteome</keyword>
<organism evidence="1 2">
    <name type="scientific">Hippocampus comes</name>
    <name type="common">Tiger tail seahorse</name>
    <dbReference type="NCBI Taxonomy" id="109280"/>
    <lineage>
        <taxon>Eukaryota</taxon>
        <taxon>Metazoa</taxon>
        <taxon>Chordata</taxon>
        <taxon>Craniata</taxon>
        <taxon>Vertebrata</taxon>
        <taxon>Euteleostomi</taxon>
        <taxon>Actinopterygii</taxon>
        <taxon>Neopterygii</taxon>
        <taxon>Teleostei</taxon>
        <taxon>Neoteleostei</taxon>
        <taxon>Acanthomorphata</taxon>
        <taxon>Syngnathiaria</taxon>
        <taxon>Syngnathiformes</taxon>
        <taxon>Syngnathoidei</taxon>
        <taxon>Syngnathidae</taxon>
        <taxon>Hippocampus</taxon>
    </lineage>
</organism>
<reference evidence="1" key="2">
    <citation type="submission" date="2025-09" db="UniProtKB">
        <authorList>
            <consortium name="Ensembl"/>
        </authorList>
    </citation>
    <scope>IDENTIFICATION</scope>
</reference>
<sequence length="164" mass="18797">MISIADGWLLRVEKKKASGYNHSAVRQWLDSSDKKEGTLVTPTCMHARMHICKKGTKSIITFPSIFCNSIGQAYRYTLLSFQSLSPGSRCRSNISRFKCIQYACQYNYVCLDVLLHRLCSDSSGPLYIYIYIFFLIYKILEECSLLCLSQWWTSTPQILFGCLG</sequence>
<evidence type="ECO:0000313" key="2">
    <source>
        <dbReference type="Proteomes" id="UP000264820"/>
    </source>
</evidence>
<name>A0A3Q2YYW7_HIPCM</name>
<protein>
    <submittedName>
        <fullName evidence="1">Uncharacterized protein</fullName>
    </submittedName>
</protein>
<dbReference type="Ensembl" id="ENSHCOT00000017193.1">
    <property type="protein sequence ID" value="ENSHCOP00000024202.1"/>
    <property type="gene ID" value="ENSHCOG00000013332.1"/>
</dbReference>
<dbReference type="AlphaFoldDB" id="A0A3Q2YYW7"/>
<dbReference type="Proteomes" id="UP000264820">
    <property type="component" value="Unplaced"/>
</dbReference>